<sequence length="520" mass="55642">MSDGRRQRYDRATEVQCLIDEIKSAEEISEGLFSSLGMMVTDASLAGDEEALEAAHEGLRRRYGSQLRDGRGELAVEQRGRLLGLIDVTYWALHRLPSALQLSLDPEGHAAQFLVEVARQPGQSNAQLAARLDVDITEISRVGRKLVDADVVWKRREWRQNAWDVTPRGRRYLEESGLYRPEPEPEPQAVEPADFDYFLGVKVRPEQLWGVVTDAAGTSLARVQCDLKPVWNADEAVTVLAEFVRDLLDEAPAARAPAAAGRVGLGVEIGGHVDAARGDIVSAPNYAAGAGWSGFSLAEPLRRATGLPTVLENDANALVQLEHSYTGHRPGRTDAAVILDQGVGAGLMLDGRIHHGAAGCAGELGHVVVQSDGPPCSCGNSGCLESVVGTDAIAAEIRGLTDQPAEDLDAALELLSSAECRKHVEHVLGRTGEALGIGLSALINLTNPDRLVLYGPARLVSDEDSDAARLFMAAVRNTVRQQSFSTAGSDVTLAAKPYDAEVGAQAAAAVAKRRLSRHEC</sequence>
<dbReference type="SUPFAM" id="SSF53067">
    <property type="entry name" value="Actin-like ATPase domain"/>
    <property type="match status" value="1"/>
</dbReference>
<dbReference type="PROSITE" id="PS01125">
    <property type="entry name" value="ROK"/>
    <property type="match status" value="1"/>
</dbReference>
<dbReference type="Gene3D" id="3.30.420.40">
    <property type="match status" value="2"/>
</dbReference>
<gene>
    <name evidence="2" type="ORF">ACFQVC_06880</name>
</gene>
<evidence type="ECO:0000313" key="3">
    <source>
        <dbReference type="Proteomes" id="UP001596523"/>
    </source>
</evidence>
<dbReference type="RefSeq" id="WP_381827619.1">
    <property type="nucleotide sequence ID" value="NZ_JBHTCF010000002.1"/>
</dbReference>
<evidence type="ECO:0000313" key="2">
    <source>
        <dbReference type="EMBL" id="MFC7303937.1"/>
    </source>
</evidence>
<comment type="caution">
    <text evidence="2">The sequence shown here is derived from an EMBL/GenBank/DDBJ whole genome shotgun (WGS) entry which is preliminary data.</text>
</comment>
<dbReference type="PANTHER" id="PTHR18964:SF149">
    <property type="entry name" value="BIFUNCTIONAL UDP-N-ACETYLGLUCOSAMINE 2-EPIMERASE_N-ACETYLMANNOSAMINE KINASE"/>
    <property type="match status" value="1"/>
</dbReference>
<evidence type="ECO:0000256" key="1">
    <source>
        <dbReference type="ARBA" id="ARBA00006479"/>
    </source>
</evidence>
<organism evidence="2 3">
    <name type="scientific">Streptomyces monticola</name>
    <dbReference type="NCBI Taxonomy" id="2666263"/>
    <lineage>
        <taxon>Bacteria</taxon>
        <taxon>Bacillati</taxon>
        <taxon>Actinomycetota</taxon>
        <taxon>Actinomycetes</taxon>
        <taxon>Kitasatosporales</taxon>
        <taxon>Streptomycetaceae</taxon>
        <taxon>Streptomyces</taxon>
    </lineage>
</organism>
<dbReference type="Gene3D" id="1.10.10.10">
    <property type="entry name" value="Winged helix-like DNA-binding domain superfamily/Winged helix DNA-binding domain"/>
    <property type="match status" value="1"/>
</dbReference>
<proteinExistence type="inferred from homology"/>
<name>A0ABW2JFD3_9ACTN</name>
<dbReference type="EMBL" id="JBHTCF010000002">
    <property type="protein sequence ID" value="MFC7303937.1"/>
    <property type="molecule type" value="Genomic_DNA"/>
</dbReference>
<dbReference type="Pfam" id="PF00480">
    <property type="entry name" value="ROK"/>
    <property type="match status" value="1"/>
</dbReference>
<dbReference type="InterPro" id="IPR036388">
    <property type="entry name" value="WH-like_DNA-bd_sf"/>
</dbReference>
<dbReference type="InterPro" id="IPR036390">
    <property type="entry name" value="WH_DNA-bd_sf"/>
</dbReference>
<protein>
    <submittedName>
        <fullName evidence="2">ROK family protein</fullName>
    </submittedName>
</protein>
<dbReference type="InterPro" id="IPR049874">
    <property type="entry name" value="ROK_cs"/>
</dbReference>
<dbReference type="PANTHER" id="PTHR18964">
    <property type="entry name" value="ROK (REPRESSOR, ORF, KINASE) FAMILY"/>
    <property type="match status" value="1"/>
</dbReference>
<reference evidence="3" key="1">
    <citation type="journal article" date="2019" name="Int. J. Syst. Evol. Microbiol.">
        <title>The Global Catalogue of Microorganisms (GCM) 10K type strain sequencing project: providing services to taxonomists for standard genome sequencing and annotation.</title>
        <authorList>
            <consortium name="The Broad Institute Genomics Platform"/>
            <consortium name="The Broad Institute Genome Sequencing Center for Infectious Disease"/>
            <person name="Wu L."/>
            <person name="Ma J."/>
        </authorList>
    </citation>
    <scope>NUCLEOTIDE SEQUENCE [LARGE SCALE GENOMIC DNA]</scope>
    <source>
        <strain evidence="3">SYNS20</strain>
    </source>
</reference>
<dbReference type="InterPro" id="IPR043129">
    <property type="entry name" value="ATPase_NBD"/>
</dbReference>
<keyword evidence="3" id="KW-1185">Reference proteome</keyword>
<dbReference type="Proteomes" id="UP001596523">
    <property type="component" value="Unassembled WGS sequence"/>
</dbReference>
<dbReference type="InterPro" id="IPR000600">
    <property type="entry name" value="ROK"/>
</dbReference>
<comment type="similarity">
    <text evidence="1">Belongs to the ROK (NagC/XylR) family.</text>
</comment>
<accession>A0ABW2JFD3</accession>
<dbReference type="SUPFAM" id="SSF46785">
    <property type="entry name" value="Winged helix' DNA-binding domain"/>
    <property type="match status" value="1"/>
</dbReference>